<dbReference type="Gene3D" id="2.10.240.10">
    <property type="entry name" value="Dihydroorotate dehydrogenase, electron transfer subunit"/>
    <property type="match status" value="1"/>
</dbReference>
<keyword evidence="6" id="KW-0249">Electron transport</keyword>
<dbReference type="InterPro" id="IPR017927">
    <property type="entry name" value="FAD-bd_FR_type"/>
</dbReference>
<dbReference type="Gene3D" id="2.40.30.10">
    <property type="entry name" value="Translation factors"/>
    <property type="match status" value="1"/>
</dbReference>
<dbReference type="PIRSF" id="PIRSF006816">
    <property type="entry name" value="Cyc3_hyd_g"/>
    <property type="match status" value="1"/>
</dbReference>
<comment type="caution">
    <text evidence="11">The sequence shown here is derived from an EMBL/GenBank/DDBJ whole genome shotgun (WGS) entry which is preliminary data.</text>
</comment>
<evidence type="ECO:0000259" key="10">
    <source>
        <dbReference type="PROSITE" id="PS51384"/>
    </source>
</evidence>
<dbReference type="Pfam" id="PF10418">
    <property type="entry name" value="DHODB_Fe-S_bind"/>
    <property type="match status" value="1"/>
</dbReference>
<dbReference type="PROSITE" id="PS51384">
    <property type="entry name" value="FAD_FR"/>
    <property type="match status" value="1"/>
</dbReference>
<dbReference type="InterPro" id="IPR039261">
    <property type="entry name" value="FNR_nucleotide-bd"/>
</dbReference>
<dbReference type="SUPFAM" id="SSF63380">
    <property type="entry name" value="Riboflavin synthase domain-like"/>
    <property type="match status" value="1"/>
</dbReference>
<dbReference type="Gene3D" id="3.40.50.80">
    <property type="entry name" value="Nucleotide-binding domain of ferredoxin-NADP reductase (FNR) module"/>
    <property type="match status" value="1"/>
</dbReference>
<dbReference type="PANTHER" id="PTHR43513:SF1">
    <property type="entry name" value="ANAEROBIC SULFITE REDUCTASE SUBUNIT B"/>
    <property type="match status" value="1"/>
</dbReference>
<dbReference type="InterPro" id="IPR050353">
    <property type="entry name" value="PyrK_electron_transfer"/>
</dbReference>
<keyword evidence="8" id="KW-0411">Iron-sulfur</keyword>
<evidence type="ECO:0000313" key="11">
    <source>
        <dbReference type="EMBL" id="GAH25539.1"/>
    </source>
</evidence>
<dbReference type="InterPro" id="IPR017938">
    <property type="entry name" value="Riboflavin_synthase-like_b-brl"/>
</dbReference>
<feature type="domain" description="FAD-binding FR-type" evidence="10">
    <location>
        <begin position="9"/>
        <end position="104"/>
    </location>
</feature>
<dbReference type="Pfam" id="PF00970">
    <property type="entry name" value="FAD_binding_6"/>
    <property type="match status" value="1"/>
</dbReference>
<dbReference type="GO" id="GO:0051537">
    <property type="term" value="F:2 iron, 2 sulfur cluster binding"/>
    <property type="evidence" value="ECO:0007669"/>
    <property type="project" value="UniProtKB-KW"/>
</dbReference>
<keyword evidence="2" id="KW-0285">Flavoprotein</keyword>
<evidence type="ECO:0000256" key="6">
    <source>
        <dbReference type="ARBA" id="ARBA00022982"/>
    </source>
</evidence>
<dbReference type="PANTHER" id="PTHR43513">
    <property type="entry name" value="DIHYDROOROTATE DEHYDROGENASE B (NAD(+)), ELECTRON TRANSFER SUBUNIT"/>
    <property type="match status" value="1"/>
</dbReference>
<evidence type="ECO:0000256" key="3">
    <source>
        <dbReference type="ARBA" id="ARBA00022714"/>
    </source>
</evidence>
<evidence type="ECO:0000256" key="2">
    <source>
        <dbReference type="ARBA" id="ARBA00022630"/>
    </source>
</evidence>
<name>X1F839_9ZZZZ</name>
<comment type="cofactor">
    <cofactor evidence="9">
        <name>[2Fe-2S] cluster</name>
        <dbReference type="ChEBI" id="CHEBI:190135"/>
    </cofactor>
</comment>
<organism evidence="11">
    <name type="scientific">marine sediment metagenome</name>
    <dbReference type="NCBI Taxonomy" id="412755"/>
    <lineage>
        <taxon>unclassified sequences</taxon>
        <taxon>metagenomes</taxon>
        <taxon>ecological metagenomes</taxon>
    </lineage>
</organism>
<gene>
    <name evidence="11" type="ORF">S03H2_00183</name>
</gene>
<evidence type="ECO:0000256" key="5">
    <source>
        <dbReference type="ARBA" id="ARBA00022827"/>
    </source>
</evidence>
<dbReference type="InterPro" id="IPR012165">
    <property type="entry name" value="Cyt_c3_hydrogenase_gsu"/>
</dbReference>
<evidence type="ECO:0000256" key="1">
    <source>
        <dbReference type="ARBA" id="ARBA00022448"/>
    </source>
</evidence>
<reference evidence="11" key="1">
    <citation type="journal article" date="2014" name="Front. Microbiol.">
        <title>High frequency of phylogenetically diverse reductive dehalogenase-homologous genes in deep subseafloor sedimentary metagenomes.</title>
        <authorList>
            <person name="Kawai M."/>
            <person name="Futagami T."/>
            <person name="Toyoda A."/>
            <person name="Takaki Y."/>
            <person name="Nishi S."/>
            <person name="Hori S."/>
            <person name="Arai W."/>
            <person name="Tsubouchi T."/>
            <person name="Morono Y."/>
            <person name="Uchiyama I."/>
            <person name="Ito T."/>
            <person name="Fujiyama A."/>
            <person name="Inagaki F."/>
            <person name="Takami H."/>
        </authorList>
    </citation>
    <scope>NUCLEOTIDE SEQUENCE</scope>
    <source>
        <strain evidence="11">Expedition CK06-06</strain>
    </source>
</reference>
<protein>
    <recommendedName>
        <fullName evidence="10">FAD-binding FR-type domain-containing protein</fullName>
    </recommendedName>
</protein>
<dbReference type="GO" id="GO:0050660">
    <property type="term" value="F:flavin adenine dinucleotide binding"/>
    <property type="evidence" value="ECO:0007669"/>
    <property type="project" value="InterPro"/>
</dbReference>
<keyword evidence="4" id="KW-0479">Metal-binding</keyword>
<dbReference type="PRINTS" id="PR00371">
    <property type="entry name" value="FPNCR"/>
</dbReference>
<dbReference type="SUPFAM" id="SSF52343">
    <property type="entry name" value="Ferredoxin reductase-like, C-terminal NADP-linked domain"/>
    <property type="match status" value="1"/>
</dbReference>
<keyword evidence="5" id="KW-0274">FAD</keyword>
<evidence type="ECO:0000256" key="7">
    <source>
        <dbReference type="ARBA" id="ARBA00023004"/>
    </source>
</evidence>
<evidence type="ECO:0000256" key="4">
    <source>
        <dbReference type="ARBA" id="ARBA00022723"/>
    </source>
</evidence>
<dbReference type="EMBL" id="BARU01000018">
    <property type="protein sequence ID" value="GAH25539.1"/>
    <property type="molecule type" value="Genomic_DNA"/>
</dbReference>
<dbReference type="InterPro" id="IPR001433">
    <property type="entry name" value="OxRdtase_FAD/NAD-bd"/>
</dbReference>
<evidence type="ECO:0000256" key="9">
    <source>
        <dbReference type="ARBA" id="ARBA00034078"/>
    </source>
</evidence>
<sequence>MMYKIKNPYRPIRAEITGVISETPTIKTIRIVPEEPITFETGQFIELTIPGIGEAPFTPSSRPTMKDIMEITIMNAGKVTKKVHELKNGDIVGVRGPFGKGYPMDRFKGKEILVVGGGCGFAPIRSLMYELFDRSGEFKKLFFRGGCKTPQELLYRGEIADWAKQKDLDIKLTVDKGDSGWKGNVGVVTTILEDTDMDYENGIAIVCGPPIMMKFSIKKLIEMGFKEENIYLSMEKNMSCGIGKCGHCRIGTYYVCKDGPVFTYDKIKNFSNIWD</sequence>
<dbReference type="GO" id="GO:0006221">
    <property type="term" value="P:pyrimidine nucleotide biosynthetic process"/>
    <property type="evidence" value="ECO:0007669"/>
    <property type="project" value="InterPro"/>
</dbReference>
<dbReference type="AlphaFoldDB" id="X1F839"/>
<dbReference type="InterPro" id="IPR001709">
    <property type="entry name" value="Flavoprot_Pyr_Nucl_cyt_Rdtase"/>
</dbReference>
<dbReference type="InterPro" id="IPR008333">
    <property type="entry name" value="Cbr1-like_FAD-bd_dom"/>
</dbReference>
<dbReference type="GO" id="GO:0046872">
    <property type="term" value="F:metal ion binding"/>
    <property type="evidence" value="ECO:0007669"/>
    <property type="project" value="UniProtKB-KW"/>
</dbReference>
<keyword evidence="1" id="KW-0813">Transport</keyword>
<keyword evidence="3" id="KW-0001">2Fe-2S</keyword>
<keyword evidence="7" id="KW-0408">Iron</keyword>
<accession>X1F839</accession>
<proteinExistence type="predicted"/>
<dbReference type="PRINTS" id="PR00410">
    <property type="entry name" value="PHEHYDRXLASE"/>
</dbReference>
<dbReference type="CDD" id="cd06221">
    <property type="entry name" value="sulfite_reductase_like"/>
    <property type="match status" value="1"/>
</dbReference>
<dbReference type="Pfam" id="PF00175">
    <property type="entry name" value="NAD_binding_1"/>
    <property type="match status" value="1"/>
</dbReference>
<dbReference type="GO" id="GO:0016491">
    <property type="term" value="F:oxidoreductase activity"/>
    <property type="evidence" value="ECO:0007669"/>
    <property type="project" value="InterPro"/>
</dbReference>
<dbReference type="InterPro" id="IPR037117">
    <property type="entry name" value="Dihydroorotate_DH_ele_sf"/>
</dbReference>
<evidence type="ECO:0000256" key="8">
    <source>
        <dbReference type="ARBA" id="ARBA00023014"/>
    </source>
</evidence>
<dbReference type="InterPro" id="IPR019480">
    <property type="entry name" value="Dihydroorotate_DH_Fe-S-bd"/>
</dbReference>